<dbReference type="Proteomes" id="UP001162972">
    <property type="component" value="Chromosome 18"/>
</dbReference>
<organism evidence="1 2">
    <name type="scientific">Salix udensis</name>
    <dbReference type="NCBI Taxonomy" id="889485"/>
    <lineage>
        <taxon>Eukaryota</taxon>
        <taxon>Viridiplantae</taxon>
        <taxon>Streptophyta</taxon>
        <taxon>Embryophyta</taxon>
        <taxon>Tracheophyta</taxon>
        <taxon>Spermatophyta</taxon>
        <taxon>Magnoliopsida</taxon>
        <taxon>eudicotyledons</taxon>
        <taxon>Gunneridae</taxon>
        <taxon>Pentapetalae</taxon>
        <taxon>rosids</taxon>
        <taxon>fabids</taxon>
        <taxon>Malpighiales</taxon>
        <taxon>Salicaceae</taxon>
        <taxon>Saliceae</taxon>
        <taxon>Salix</taxon>
    </lineage>
</organism>
<evidence type="ECO:0000313" key="2">
    <source>
        <dbReference type="Proteomes" id="UP001162972"/>
    </source>
</evidence>
<dbReference type="AlphaFoldDB" id="A0AAD6PNS1"/>
<evidence type="ECO:0000313" key="1">
    <source>
        <dbReference type="EMBL" id="KAJ6435058.1"/>
    </source>
</evidence>
<gene>
    <name evidence="1" type="ORF">OIU84_000318</name>
</gene>
<accession>A0AAD6PNS1</accession>
<reference evidence="1 2" key="1">
    <citation type="journal article" date="2023" name="Int. J. Mol. Sci.">
        <title>De Novo Assembly and Annotation of 11 Diverse Shrub Willow (Salix) Genomes Reveals Novel Gene Organization in Sex-Linked Regions.</title>
        <authorList>
            <person name="Hyden B."/>
            <person name="Feng K."/>
            <person name="Yates T.B."/>
            <person name="Jawdy S."/>
            <person name="Cereghino C."/>
            <person name="Smart L.B."/>
            <person name="Muchero W."/>
        </authorList>
    </citation>
    <scope>NUCLEOTIDE SEQUENCE [LARGE SCALE GENOMIC DNA]</scope>
    <source>
        <tissue evidence="1">Shoot tip</tissue>
    </source>
</reference>
<dbReference type="EMBL" id="JAPFFJ010000001">
    <property type="protein sequence ID" value="KAJ6435058.1"/>
    <property type="molecule type" value="Genomic_DNA"/>
</dbReference>
<proteinExistence type="predicted"/>
<name>A0AAD6PNS1_9ROSI</name>
<comment type="caution">
    <text evidence="1">The sequence shown here is derived from an EMBL/GenBank/DDBJ whole genome shotgun (WGS) entry which is preliminary data.</text>
</comment>
<protein>
    <submittedName>
        <fullName evidence="1">Uncharacterized protein</fullName>
    </submittedName>
</protein>
<sequence>MIPNHMIGVSNCFEERESIREVTIWRNGAKLDELAKSKVVVVEASFDDLGVDLFESLEGFAVGKESQRGMVRDKFVWRRRIREGKSLESTYG</sequence>
<keyword evidence="2" id="KW-1185">Reference proteome</keyword>